<evidence type="ECO:0000313" key="6">
    <source>
        <dbReference type="EMBL" id="MEX0428439.1"/>
    </source>
</evidence>
<dbReference type="Gene3D" id="3.40.50.1980">
    <property type="entry name" value="Nitrogenase molybdenum iron protein domain"/>
    <property type="match status" value="2"/>
</dbReference>
<reference evidence="6 7" key="1">
    <citation type="submission" date="2024-07" db="EMBL/GenBank/DDBJ databases">
        <authorList>
            <person name="Lee S."/>
            <person name="Kang M."/>
        </authorList>
    </citation>
    <scope>NUCLEOTIDE SEQUENCE [LARGE SCALE GENOMIC DNA]</scope>
    <source>
        <strain evidence="6 7">DS6</strain>
    </source>
</reference>
<sequence>MLRQLVVAATATTALSALTGCGAFSDSSATDDGRLTVVAGLYPLQWVAQQVAGDRVQVEDLTQPGQEPHDLELSPKETGDVAAADLVVYEKGLQAAVDQAVKQTAGGTALDVGPVAGLEPLDHGGHDDVTHHPGQTQDEEAEESAKDLGDLDPHFWQDPLKLAKVGDAVAEALAKIDAPHATAYHANAEALRTKLEKLDHEYAAGLAHCQRDVIVVSHNAFGYLWRYGIDVEPIAGLSPDAEPTPADLGRLQQLIKKDGITTVFGERLVPASLSKTLADDAGVTTAVLDPIEGLTDATTDDDYLSLMRDNLAALTKANGCQ</sequence>
<evidence type="ECO:0000256" key="4">
    <source>
        <dbReference type="SAM" id="MobiDB-lite"/>
    </source>
</evidence>
<feature type="signal peptide" evidence="5">
    <location>
        <begin position="1"/>
        <end position="19"/>
    </location>
</feature>
<evidence type="ECO:0000256" key="1">
    <source>
        <dbReference type="ARBA" id="ARBA00011028"/>
    </source>
</evidence>
<evidence type="ECO:0000256" key="5">
    <source>
        <dbReference type="SAM" id="SignalP"/>
    </source>
</evidence>
<dbReference type="PANTHER" id="PTHR42953:SF3">
    <property type="entry name" value="HIGH-AFFINITY ZINC UPTAKE SYSTEM PROTEIN ZNUA"/>
    <property type="match status" value="1"/>
</dbReference>
<dbReference type="SUPFAM" id="SSF53807">
    <property type="entry name" value="Helical backbone' metal receptor"/>
    <property type="match status" value="1"/>
</dbReference>
<feature type="compositionally biased region" description="Basic and acidic residues" evidence="4">
    <location>
        <begin position="120"/>
        <end position="131"/>
    </location>
</feature>
<dbReference type="InterPro" id="IPR050492">
    <property type="entry name" value="Bact_metal-bind_prot9"/>
</dbReference>
<dbReference type="Pfam" id="PF01297">
    <property type="entry name" value="ZnuA"/>
    <property type="match status" value="1"/>
</dbReference>
<comment type="similarity">
    <text evidence="1">Belongs to the bacterial solute-binding protein 9 family.</text>
</comment>
<keyword evidence="2" id="KW-0813">Transport</keyword>
<dbReference type="InterPro" id="IPR006129">
    <property type="entry name" value="AdhesinB"/>
</dbReference>
<dbReference type="RefSeq" id="WP_367994409.1">
    <property type="nucleotide sequence ID" value="NZ_JBFPJR010000020.1"/>
</dbReference>
<organism evidence="6 7">
    <name type="scientific">Nocardioides eburneus</name>
    <dbReference type="NCBI Taxonomy" id="3231482"/>
    <lineage>
        <taxon>Bacteria</taxon>
        <taxon>Bacillati</taxon>
        <taxon>Actinomycetota</taxon>
        <taxon>Actinomycetes</taxon>
        <taxon>Propionibacteriales</taxon>
        <taxon>Nocardioidaceae</taxon>
        <taxon>Nocardioides</taxon>
    </lineage>
</organism>
<accession>A0ABV3SZT0</accession>
<dbReference type="InterPro" id="IPR006127">
    <property type="entry name" value="ZnuA-like"/>
</dbReference>
<dbReference type="PANTHER" id="PTHR42953">
    <property type="entry name" value="HIGH-AFFINITY ZINC UPTAKE SYSTEM PROTEIN ZNUA-RELATED"/>
    <property type="match status" value="1"/>
</dbReference>
<protein>
    <submittedName>
        <fullName evidence="6">Metal ABC transporter substrate-binding protein</fullName>
    </submittedName>
</protein>
<feature type="region of interest" description="Disordered" evidence="4">
    <location>
        <begin position="112"/>
        <end position="152"/>
    </location>
</feature>
<gene>
    <name evidence="6" type="ORF">AB3X52_12480</name>
</gene>
<evidence type="ECO:0000256" key="2">
    <source>
        <dbReference type="ARBA" id="ARBA00022448"/>
    </source>
</evidence>
<feature type="compositionally biased region" description="Basic and acidic residues" evidence="4">
    <location>
        <begin position="143"/>
        <end position="152"/>
    </location>
</feature>
<evidence type="ECO:0000256" key="3">
    <source>
        <dbReference type="ARBA" id="ARBA00022729"/>
    </source>
</evidence>
<dbReference type="EMBL" id="JBFPJR010000020">
    <property type="protein sequence ID" value="MEX0428439.1"/>
    <property type="molecule type" value="Genomic_DNA"/>
</dbReference>
<proteinExistence type="inferred from homology"/>
<dbReference type="Proteomes" id="UP001556631">
    <property type="component" value="Unassembled WGS sequence"/>
</dbReference>
<name>A0ABV3SZT0_9ACTN</name>
<dbReference type="PRINTS" id="PR00691">
    <property type="entry name" value="ADHESINB"/>
</dbReference>
<keyword evidence="7" id="KW-1185">Reference proteome</keyword>
<feature type="chain" id="PRO_5045611514" evidence="5">
    <location>
        <begin position="20"/>
        <end position="321"/>
    </location>
</feature>
<evidence type="ECO:0000313" key="7">
    <source>
        <dbReference type="Proteomes" id="UP001556631"/>
    </source>
</evidence>
<keyword evidence="3 5" id="KW-0732">Signal</keyword>
<comment type="caution">
    <text evidence="6">The sequence shown here is derived from an EMBL/GenBank/DDBJ whole genome shotgun (WGS) entry which is preliminary data.</text>
</comment>
<dbReference type="PROSITE" id="PS51257">
    <property type="entry name" value="PROKAR_LIPOPROTEIN"/>
    <property type="match status" value="1"/>
</dbReference>